<proteinExistence type="predicted"/>
<dbReference type="Proteomes" id="UP000255326">
    <property type="component" value="Unassembled WGS sequence"/>
</dbReference>
<evidence type="ECO:0000256" key="1">
    <source>
        <dbReference type="SAM" id="Phobius"/>
    </source>
</evidence>
<dbReference type="EMBL" id="QQAY01000002">
    <property type="protein sequence ID" value="RDI45542.1"/>
    <property type="molecule type" value="Genomic_DNA"/>
</dbReference>
<evidence type="ECO:0000313" key="2">
    <source>
        <dbReference type="EMBL" id="RDI45542.1"/>
    </source>
</evidence>
<dbReference type="OrthoDB" id="2971085at2"/>
<dbReference type="AlphaFoldDB" id="A0A370GP69"/>
<organism evidence="2 3">
    <name type="scientific">Falsibacillus pallidus</name>
    <dbReference type="NCBI Taxonomy" id="493781"/>
    <lineage>
        <taxon>Bacteria</taxon>
        <taxon>Bacillati</taxon>
        <taxon>Bacillota</taxon>
        <taxon>Bacilli</taxon>
        <taxon>Bacillales</taxon>
        <taxon>Bacillaceae</taxon>
        <taxon>Falsibacillus</taxon>
    </lineage>
</organism>
<sequence length="68" mass="7503">MKDVTLVEQLTIIIAFALGGLLIAIFPIIKKESKFFAWFSLAVGIIVWLCLMQFTLGNSAIRASFLGI</sequence>
<evidence type="ECO:0000313" key="3">
    <source>
        <dbReference type="Proteomes" id="UP000255326"/>
    </source>
</evidence>
<keyword evidence="1" id="KW-0472">Membrane</keyword>
<accession>A0A370GP69</accession>
<keyword evidence="1" id="KW-1133">Transmembrane helix</keyword>
<name>A0A370GP69_9BACI</name>
<feature type="transmembrane region" description="Helical" evidence="1">
    <location>
        <begin position="35"/>
        <end position="56"/>
    </location>
</feature>
<gene>
    <name evidence="2" type="ORF">DFR59_102170</name>
</gene>
<reference evidence="2 3" key="1">
    <citation type="submission" date="2018-07" db="EMBL/GenBank/DDBJ databases">
        <title>Genomic Encyclopedia of Type Strains, Phase IV (KMG-IV): sequencing the most valuable type-strain genomes for metagenomic binning, comparative biology and taxonomic classification.</title>
        <authorList>
            <person name="Goeker M."/>
        </authorList>
    </citation>
    <scope>NUCLEOTIDE SEQUENCE [LARGE SCALE GENOMIC DNA]</scope>
    <source>
        <strain evidence="2 3">DSM 25281</strain>
    </source>
</reference>
<dbReference type="RefSeq" id="WP_114744394.1">
    <property type="nucleotide sequence ID" value="NZ_QQAY01000002.1"/>
</dbReference>
<feature type="transmembrane region" description="Helical" evidence="1">
    <location>
        <begin position="12"/>
        <end position="29"/>
    </location>
</feature>
<protein>
    <submittedName>
        <fullName evidence="2">Uncharacterized protein</fullName>
    </submittedName>
</protein>
<comment type="caution">
    <text evidence="2">The sequence shown here is derived from an EMBL/GenBank/DDBJ whole genome shotgun (WGS) entry which is preliminary data.</text>
</comment>
<keyword evidence="3" id="KW-1185">Reference proteome</keyword>
<keyword evidence="1" id="KW-0812">Transmembrane</keyword>